<dbReference type="GO" id="GO:0009736">
    <property type="term" value="P:cytokinin-activated signaling pathway"/>
    <property type="evidence" value="ECO:0007669"/>
    <property type="project" value="UniProtKB-KW"/>
</dbReference>
<dbReference type="InterPro" id="IPR045871">
    <property type="entry name" value="AHP1-5/YPD1"/>
</dbReference>
<evidence type="ECO:0000256" key="1">
    <source>
        <dbReference type="ARBA" id="ARBA00022490"/>
    </source>
</evidence>
<keyword evidence="1" id="KW-0963">Cytoplasm</keyword>
<proteinExistence type="predicted"/>
<dbReference type="GO" id="GO:0005829">
    <property type="term" value="C:cytosol"/>
    <property type="evidence" value="ECO:0007669"/>
    <property type="project" value="UniProtKB-SubCell"/>
</dbReference>
<evidence type="ECO:0000256" key="2">
    <source>
        <dbReference type="ARBA" id="ARBA00022864"/>
    </source>
</evidence>
<dbReference type="GO" id="GO:0005634">
    <property type="term" value="C:nucleus"/>
    <property type="evidence" value="ECO:0007669"/>
    <property type="project" value="UniProtKB-SubCell"/>
</dbReference>
<dbReference type="EnsemblPlants" id="QL01p013207:mrna">
    <property type="protein sequence ID" value="QL01p013207:mrna"/>
    <property type="gene ID" value="QL01p013207"/>
</dbReference>
<dbReference type="PANTHER" id="PTHR28242">
    <property type="entry name" value="PHOSPHORELAY INTERMEDIATE PROTEIN YPD1"/>
    <property type="match status" value="1"/>
</dbReference>
<keyword evidence="5" id="KW-0539">Nucleus</keyword>
<dbReference type="EMBL" id="LRBV02000001">
    <property type="status" value="NOT_ANNOTATED_CDS"/>
    <property type="molecule type" value="Genomic_DNA"/>
</dbReference>
<sequence>MALSILKGLLQGYVQSLFDEGIVNDQFSQIHTLKSEEEPEHVVQLIDKYFVDVETILSELTSKIDCPDVDFSKLSELVHKVDERSLSIGAKHVKLACADLIKSCDQMNKENFSRALIWIKNEFSHTRNKLEAYAQLFQEYSYCNRLVIKNFLHLLYVISFKEQVTHPFVNIEKICGSKD</sequence>
<evidence type="ECO:0000313" key="8">
    <source>
        <dbReference type="Proteomes" id="UP000594261"/>
    </source>
</evidence>
<keyword evidence="4 6" id="KW-0902">Two-component regulatory system</keyword>
<comment type="function">
    <text evidence="6">Functions as a two-component phosphorelay mediators between cytokinin sensor histidine kinases and response regulators (B-type ARRs). Plays an important role in propagating cytokinin signal transduction.</text>
</comment>
<dbReference type="Gramene" id="QL01p013207:mrna">
    <property type="protein sequence ID" value="QL01p013207:mrna"/>
    <property type="gene ID" value="QL01p013207"/>
</dbReference>
<comment type="subcellular location">
    <subcellularLocation>
        <location evidence="6">Cytoplasm</location>
        <location evidence="6">Cytosol</location>
    </subcellularLocation>
    <subcellularLocation>
        <location evidence="6">Nucleus</location>
    </subcellularLocation>
</comment>
<evidence type="ECO:0000256" key="6">
    <source>
        <dbReference type="RuleBase" id="RU369004"/>
    </source>
</evidence>
<accession>A0A7N2KM22</accession>
<dbReference type="PANTHER" id="PTHR28242:SF7">
    <property type="entry name" value="HISTIDINE-CONTAINING PHOSPHOTRANSFER PROTEIN"/>
    <property type="match status" value="1"/>
</dbReference>
<dbReference type="InParanoid" id="A0A7N2KM22"/>
<evidence type="ECO:0000256" key="3">
    <source>
        <dbReference type="ARBA" id="ARBA00022990"/>
    </source>
</evidence>
<evidence type="ECO:0000256" key="5">
    <source>
        <dbReference type="ARBA" id="ARBA00023242"/>
    </source>
</evidence>
<keyword evidence="8" id="KW-1185">Reference proteome</keyword>
<dbReference type="Proteomes" id="UP000594261">
    <property type="component" value="Chromosome 1"/>
</dbReference>
<organism evidence="7 8">
    <name type="scientific">Quercus lobata</name>
    <name type="common">Valley oak</name>
    <dbReference type="NCBI Taxonomy" id="97700"/>
    <lineage>
        <taxon>Eukaryota</taxon>
        <taxon>Viridiplantae</taxon>
        <taxon>Streptophyta</taxon>
        <taxon>Embryophyta</taxon>
        <taxon>Tracheophyta</taxon>
        <taxon>Spermatophyta</taxon>
        <taxon>Magnoliopsida</taxon>
        <taxon>eudicotyledons</taxon>
        <taxon>Gunneridae</taxon>
        <taxon>Pentapetalae</taxon>
        <taxon>rosids</taxon>
        <taxon>fabids</taxon>
        <taxon>Fagales</taxon>
        <taxon>Fagaceae</taxon>
        <taxon>Quercus</taxon>
    </lineage>
</organism>
<dbReference type="SUPFAM" id="SSF47226">
    <property type="entry name" value="Histidine-containing phosphotransfer domain, HPT domain"/>
    <property type="match status" value="1"/>
</dbReference>
<comment type="domain">
    <text evidence="6">Histidine-containing phosphotransfer domain (HPt) contains an active histidine that mediates the phosphotransfer.</text>
</comment>
<dbReference type="OMA" id="IQACERM"/>
<dbReference type="FunFam" id="1.20.120.160:FF:000001">
    <property type="entry name" value="Histidine-containing phosphotransfer protein 1"/>
    <property type="match status" value="1"/>
</dbReference>
<evidence type="ECO:0000256" key="4">
    <source>
        <dbReference type="ARBA" id="ARBA00023012"/>
    </source>
</evidence>
<evidence type="ECO:0000313" key="7">
    <source>
        <dbReference type="EnsemblPlants" id="QL01p013207:mrna"/>
    </source>
</evidence>
<protein>
    <recommendedName>
        <fullName evidence="6">Histidine-containing phosphotransfer protein</fullName>
    </recommendedName>
</protein>
<name>A0A7N2KM22_QUELO</name>
<dbReference type="Gene3D" id="1.20.120.160">
    <property type="entry name" value="HPT domain"/>
    <property type="match status" value="1"/>
</dbReference>
<dbReference type="GO" id="GO:0000160">
    <property type="term" value="P:phosphorelay signal transduction system"/>
    <property type="evidence" value="ECO:0007669"/>
    <property type="project" value="UniProtKB-UniRule"/>
</dbReference>
<dbReference type="GO" id="GO:0043424">
    <property type="term" value="F:protein histidine kinase binding"/>
    <property type="evidence" value="ECO:0007669"/>
    <property type="project" value="UniProtKB-UniRule"/>
</dbReference>
<keyword evidence="2 6" id="KW-0932">Cytokinin signaling pathway</keyword>
<keyword evidence="3" id="KW-0007">Acetylation</keyword>
<dbReference type="InterPro" id="IPR036641">
    <property type="entry name" value="HPT_dom_sf"/>
</dbReference>
<dbReference type="GO" id="GO:0009927">
    <property type="term" value="F:histidine phosphotransfer kinase activity"/>
    <property type="evidence" value="ECO:0007669"/>
    <property type="project" value="UniProtKB-UniRule"/>
</dbReference>
<reference evidence="7 8" key="1">
    <citation type="journal article" date="2016" name="G3 (Bethesda)">
        <title>First Draft Assembly and Annotation of the Genome of a California Endemic Oak Quercus lobata Nee (Fagaceae).</title>
        <authorList>
            <person name="Sork V.L."/>
            <person name="Fitz-Gibbon S.T."/>
            <person name="Puiu D."/>
            <person name="Crepeau M."/>
            <person name="Gugger P.F."/>
            <person name="Sherman R."/>
            <person name="Stevens K."/>
            <person name="Langley C.H."/>
            <person name="Pellegrini M."/>
            <person name="Salzberg S.L."/>
        </authorList>
    </citation>
    <scope>NUCLEOTIDE SEQUENCE [LARGE SCALE GENOMIC DNA]</scope>
    <source>
        <strain evidence="7 8">cv. SW786</strain>
    </source>
</reference>
<dbReference type="AlphaFoldDB" id="A0A7N2KM22"/>
<reference evidence="7" key="2">
    <citation type="submission" date="2021-01" db="UniProtKB">
        <authorList>
            <consortium name="EnsemblPlants"/>
        </authorList>
    </citation>
    <scope>IDENTIFICATION</scope>
</reference>